<keyword evidence="2" id="KW-1185">Reference proteome</keyword>
<evidence type="ECO:0000313" key="1">
    <source>
        <dbReference type="EMBL" id="TDD81453.1"/>
    </source>
</evidence>
<name>A0A4R5B8M4_9ACTN</name>
<dbReference type="AlphaFoldDB" id="A0A4R5B8M4"/>
<proteinExistence type="predicted"/>
<accession>A0A4R5B8M4</accession>
<reference evidence="1 2" key="1">
    <citation type="submission" date="2019-03" db="EMBL/GenBank/DDBJ databases">
        <title>Draft genome sequences of novel Actinobacteria.</title>
        <authorList>
            <person name="Sahin N."/>
            <person name="Ay H."/>
            <person name="Saygin H."/>
        </authorList>
    </citation>
    <scope>NUCLEOTIDE SEQUENCE [LARGE SCALE GENOMIC DNA]</scope>
    <source>
        <strain evidence="1 2">H3C3</strain>
    </source>
</reference>
<gene>
    <name evidence="1" type="ORF">E1298_24105</name>
</gene>
<dbReference type="OrthoDB" id="3481060at2"/>
<evidence type="ECO:0000313" key="2">
    <source>
        <dbReference type="Proteomes" id="UP000294513"/>
    </source>
</evidence>
<dbReference type="RefSeq" id="WP_131896976.1">
    <property type="nucleotide sequence ID" value="NZ_SMKU01000137.1"/>
</dbReference>
<dbReference type="Proteomes" id="UP000294513">
    <property type="component" value="Unassembled WGS sequence"/>
</dbReference>
<protein>
    <submittedName>
        <fullName evidence="1">Uncharacterized protein</fullName>
    </submittedName>
</protein>
<sequence>MNRLADAVVGLPSVGDVPVTVPAGIITWWGVSTRMWWALVPSRHGARLVEAPSAEALAVTVDWYLRRAVV</sequence>
<dbReference type="EMBL" id="SMKU01000137">
    <property type="protein sequence ID" value="TDD81453.1"/>
    <property type="molecule type" value="Genomic_DNA"/>
</dbReference>
<comment type="caution">
    <text evidence="1">The sequence shown here is derived from an EMBL/GenBank/DDBJ whole genome shotgun (WGS) entry which is preliminary data.</text>
</comment>
<organism evidence="1 2">
    <name type="scientific">Actinomadura rubrisoli</name>
    <dbReference type="NCBI Taxonomy" id="2530368"/>
    <lineage>
        <taxon>Bacteria</taxon>
        <taxon>Bacillati</taxon>
        <taxon>Actinomycetota</taxon>
        <taxon>Actinomycetes</taxon>
        <taxon>Streptosporangiales</taxon>
        <taxon>Thermomonosporaceae</taxon>
        <taxon>Actinomadura</taxon>
    </lineage>
</organism>